<dbReference type="Proteomes" id="UP000094598">
    <property type="component" value="Chromosome"/>
</dbReference>
<evidence type="ECO:0000313" key="3">
    <source>
        <dbReference type="Proteomes" id="UP000094598"/>
    </source>
</evidence>
<organism evidence="1 3">
    <name type="scientific">Neomoorella thermoacetica</name>
    <name type="common">Clostridium thermoaceticum</name>
    <dbReference type="NCBI Taxonomy" id="1525"/>
    <lineage>
        <taxon>Bacteria</taxon>
        <taxon>Bacillati</taxon>
        <taxon>Bacillota</taxon>
        <taxon>Clostridia</taxon>
        <taxon>Neomoorellales</taxon>
        <taxon>Neomoorellaceae</taxon>
        <taxon>Neomoorella</taxon>
    </lineage>
</organism>
<evidence type="ECO:0000313" key="4">
    <source>
        <dbReference type="Proteomes" id="UP000322283"/>
    </source>
</evidence>
<gene>
    <name evidence="1" type="ORF">Maut_00337</name>
    <name evidence="2" type="ORF">MTAT_29060</name>
</gene>
<reference evidence="2 4" key="2">
    <citation type="submission" date="2019-05" db="EMBL/GenBank/DDBJ databases">
        <title>Genome sequence of Moorella thermoacetica ATCC 33924.</title>
        <authorList>
            <person name="Poehlein A."/>
            <person name="Bengelsdorf F.R."/>
            <person name="Duerre P."/>
            <person name="Daniel R."/>
        </authorList>
    </citation>
    <scope>NUCLEOTIDE SEQUENCE [LARGE SCALE GENOMIC DNA]</scope>
    <source>
        <strain evidence="2 4">ATCC 33924</strain>
    </source>
</reference>
<dbReference type="AlphaFoldDB" id="A0AAC9MTL9"/>
<dbReference type="EMBL" id="CP017019">
    <property type="protein sequence ID" value="AOQ22815.1"/>
    <property type="molecule type" value="Genomic_DNA"/>
</dbReference>
<reference evidence="1 3" key="1">
    <citation type="submission" date="2016-08" db="EMBL/GenBank/DDBJ databases">
        <title>Moorella thermoacetica DSM 103132.</title>
        <authorList>
            <person name="Jendresen C.B."/>
            <person name="Redl S.M."/>
            <person name="Jensen T.O."/>
            <person name="Nielsen A.T."/>
        </authorList>
    </citation>
    <scope>NUCLEOTIDE SEQUENCE [LARGE SCALE GENOMIC DNA]</scope>
    <source>
        <strain evidence="1 3">DSM 103132</strain>
    </source>
</reference>
<evidence type="ECO:0000313" key="1">
    <source>
        <dbReference type="EMBL" id="AOQ22815.1"/>
    </source>
</evidence>
<protein>
    <submittedName>
        <fullName evidence="1">Uncharacterized protein</fullName>
    </submittedName>
</protein>
<dbReference type="RefSeq" id="WP_069587896.1">
    <property type="nucleotide sequence ID" value="NZ_CP017019.1"/>
</dbReference>
<keyword evidence="4" id="KW-1185">Reference proteome</keyword>
<dbReference type="Proteomes" id="UP000322283">
    <property type="component" value="Unassembled WGS sequence"/>
</dbReference>
<name>A0AAC9MTL9_NEOTH</name>
<accession>A0AAC9MTL9</accession>
<proteinExistence type="predicted"/>
<dbReference type="EMBL" id="VCDX01000019">
    <property type="protein sequence ID" value="TYL07354.1"/>
    <property type="molecule type" value="Genomic_DNA"/>
</dbReference>
<evidence type="ECO:0000313" key="2">
    <source>
        <dbReference type="EMBL" id="TYL07354.1"/>
    </source>
</evidence>
<sequence length="132" mass="14884">MGSDRVFDVIGDVLPGVSLKDLILDAIANRRTMADILAEIDVVPDEVAISRVKEATMEALATRHIDLTRILGEERTARENRLVPEYIEKYFLRAAGHLGVKLEKRHDGLWRVPSVPFEIRNQPVLIQSCSPR</sequence>